<dbReference type="Proteomes" id="UP000076798">
    <property type="component" value="Unassembled WGS sequence"/>
</dbReference>
<proteinExistence type="predicted"/>
<dbReference type="SUPFAM" id="SSF48371">
    <property type="entry name" value="ARM repeat"/>
    <property type="match status" value="2"/>
</dbReference>
<feature type="region of interest" description="Disordered" evidence="1">
    <location>
        <begin position="445"/>
        <end position="467"/>
    </location>
</feature>
<feature type="domain" description="U3 small nucleolar RNA-associated protein 20" evidence="3">
    <location>
        <begin position="1139"/>
        <end position="1360"/>
    </location>
</feature>
<sequence length="2077" mass="231241">MRGVGSWDARVRRGCLGLLRVTSASSSSSASTFTAASTAAAVQDAPGPDDILVDGDQLQASTSTSNSNATDATNATNLTRSGHSDKVLEALIKAEDVPISLTGVRERVLKIQRIGSQLKVNLRPLWSAASTSLGTLATSHPSIVWSVFCSEFDKTDSGDLEAFYVVPSWKNEIVERGKDEMEEERVDERSWRDPSWGRMRGATRGVFDRWEMAEVKNEIIKDQISEDRLDIQNYFSQLLNVLSHSPSFTHQYSKFIIPRFIALFPKETSTPPRVKLSAWLSLLSTLPNPKSLPSYPTLHEIYLRILSHPDRSLQSLSLTALLSPKSHHTSSSPNPLKPHATTLQNILDDKLSKDTLVNFSFGDIEQGVRGEVVGVFVRMFYGVLRERKGRGRGGGGGGKEKRRGVLGLLEGCEEGELALLVGLMIKPFSHPTSASPSSLIAPVVADGEDKGEGDGHGEKGGEDGDGGGVKQQLGFLVLLGDVLRGLGTRMVPSWPELLRTTLDITIGAQKRIEALAQSSHSSTALEDIDGAEADEGQEDDEKDDPAASGSGIAGAIRSLRNLRQLGLKRLADFCRSPISFDFTPFIPPSYSLLITPRLPSFVNENSQSPSTLLELFTVWSSKSHLLPYLVYSENPVLPRIYACLEAASIQPSVVAKIFDVVDNILKFASEDENIARSVLDPYVDDLLRGLSKLMTLNTSVSDPAGALGKRQISLLSQLSSHITDPAQVDSLFKLFAPFLRKPARIIPEKTKVDIMTIYVDLMPQLPELRDEKSALSELTFRLCCDLFQSLRSRQARLALVSVFGQLAEVQTKLKRISGVMADLNAYSTKRMDEPDFDRRLAAFALLNDGLHSSLDVKEWRAVLNNMLQCIQETDELALRTNASSCIKRFVEAVSATSDQAFMDLFNKLVFSALKRLIRAKSELVRAEVLSVLHFAVLKCSNIKALAELQILLANGDEEANFFNNIYHIQIHRRTRALRRLGEHCDEGSIRGSTLADIFVPLVSTFIQDHATLDHTLINESISTIGKVARVISWGPYNRLVQFYMKLIHANGKEAWQEKDARVYVRTLVAILGGFHFPMEEKVVEVEEAEEGSTEDQEEHVVEEVPAPVSDKPSQTVRIADSVTNKLLPSLLKHLEGRGETDDSLRIPISLGIVDIALHLPEAARQAQISRLLTVLSQILRSKSQDTRDLVRDTLCRIAVSLGGDYFPTIVRELRAALLRGPQLHVLATMVHALLNHCMSAEHVARFSNIDLSVPDIAHVAAEVIFGESAKDVLSEDFKTKMREVRGSANRALEIFTIVARHISPPHIKELLQPIRGIMRETESLKFMQSVDDVLRRIATGLNSNERLDSGAILVLSHTLITQNAKFLQVAEPPSKKKGKAASGDRPDYLVQTKRVVTTQTDHYATNSHRFVAFGLELFSTAMRRSRFDFQDKDIIAKLEPMVSVIGNTLYAQNGQVISAGLRATAYIVKCPLRALDKSLPVLVKQTLVVIRQTGATDSEVVQNALKALAVIIRECPKADLKESDLRFLLEVITPDFEEVEQQSTAFTLLRAILHRKFVVHEIYDIMDKVAEIMVTNQSPQVQEVCRGALLQFLLDYPQGKGRFHKQMTFLARNLSYSFESGRKSVMELLSAIFSKVEVALLREYADLFFVALVMALANDDSAKCREMAANLIRGLFDKLDAEGREVIFKQVHTWASQHTHKTLVHVALQVYGLAFEGLPTDFSPYLPVALEDLLSNLRFSVEELERLESGGDDGEDQMEIDIGWQAPYQALCVLEKLLRTPQLIPDDSRHTLSQLVVDILLFPHIWVRTASCRILGLLFTASPISRPGTDARGIFSAKSMAGLAGKLCSQLRSQNLDEPLGLQVVKNLFYVGKCFCLVPEPTAGTNDSETVPEDSPEQAHRAIENPLPWLFSKLSYQARSVHIARRNRSSNQEHWEIQLSSILRWFAAMANHMDSSIVEKFLVHILTPVYRLVDDESIRDPKIDDLKVLTQELIDLIQNKVGTTKFSTIYNQIRQGVVSVRRERKAERVMQVVQNPEEAAKRKIQRNTVKKESRKRKNREFAYVLCCYDHDSFSYVT</sequence>
<evidence type="ECO:0000259" key="2">
    <source>
        <dbReference type="Pfam" id="PF07539"/>
    </source>
</evidence>
<dbReference type="STRING" id="1314776.A0A166GQ04"/>
<dbReference type="Pfam" id="PF23099">
    <property type="entry name" value="UTP20_C"/>
    <property type="match status" value="1"/>
</dbReference>
<dbReference type="PANTHER" id="PTHR17695:SF11">
    <property type="entry name" value="SMALL SUBUNIT PROCESSOME COMPONENT 20 HOMOLOG"/>
    <property type="match status" value="1"/>
</dbReference>
<dbReference type="GO" id="GO:0032040">
    <property type="term" value="C:small-subunit processome"/>
    <property type="evidence" value="ECO:0007669"/>
    <property type="project" value="TreeGrafter"/>
</dbReference>
<dbReference type="PANTHER" id="PTHR17695">
    <property type="entry name" value="SMALL SUBUNIT PROCESSOME COMPONENT 20 HOMOLOG"/>
    <property type="match status" value="1"/>
</dbReference>
<evidence type="ECO:0000313" key="6">
    <source>
        <dbReference type="Proteomes" id="UP000076798"/>
    </source>
</evidence>
<organism evidence="5 6">
    <name type="scientific">Sistotremastrum suecicum HHB10207 ss-3</name>
    <dbReference type="NCBI Taxonomy" id="1314776"/>
    <lineage>
        <taxon>Eukaryota</taxon>
        <taxon>Fungi</taxon>
        <taxon>Dikarya</taxon>
        <taxon>Basidiomycota</taxon>
        <taxon>Agaricomycotina</taxon>
        <taxon>Agaricomycetes</taxon>
        <taxon>Sistotremastrales</taxon>
        <taxon>Sistotremastraceae</taxon>
        <taxon>Sistotremastrum</taxon>
    </lineage>
</organism>
<gene>
    <name evidence="5" type="ORF">SISSUDRAFT_981137</name>
</gene>
<feature type="domain" description="U3 small nucleolar RNA-associated protein 20 N-terminal" evidence="2">
    <location>
        <begin position="274"/>
        <end position="921"/>
    </location>
</feature>
<dbReference type="InterPro" id="IPR016024">
    <property type="entry name" value="ARM-type_fold"/>
</dbReference>
<dbReference type="GO" id="GO:0030686">
    <property type="term" value="C:90S preribosome"/>
    <property type="evidence" value="ECO:0007669"/>
    <property type="project" value="TreeGrafter"/>
</dbReference>
<feature type="compositionally biased region" description="Acidic residues" evidence="1">
    <location>
        <begin position="532"/>
        <end position="543"/>
    </location>
</feature>
<feature type="domain" description="U3 small nucleolar RNA-associated protein 20 C-terminal" evidence="4">
    <location>
        <begin position="1836"/>
        <end position="2058"/>
    </location>
</feature>
<dbReference type="Pfam" id="PF20416">
    <property type="entry name" value="UTP20"/>
    <property type="match status" value="1"/>
</dbReference>
<accession>A0A166GQ04</accession>
<feature type="region of interest" description="Disordered" evidence="1">
    <location>
        <begin position="60"/>
        <end position="79"/>
    </location>
</feature>
<feature type="compositionally biased region" description="Low complexity" evidence="1">
    <location>
        <begin position="60"/>
        <end position="77"/>
    </location>
</feature>
<dbReference type="OrthoDB" id="360653at2759"/>
<dbReference type="InterPro" id="IPR011430">
    <property type="entry name" value="UTP20_N"/>
</dbReference>
<name>A0A166GQ04_9AGAM</name>
<dbReference type="InterPro" id="IPR057525">
    <property type="entry name" value="UTP20_C"/>
</dbReference>
<keyword evidence="6" id="KW-1185">Reference proteome</keyword>
<evidence type="ECO:0000256" key="1">
    <source>
        <dbReference type="SAM" id="MobiDB-lite"/>
    </source>
</evidence>
<evidence type="ECO:0000313" key="5">
    <source>
        <dbReference type="EMBL" id="KZT41897.1"/>
    </source>
</evidence>
<dbReference type="InterPro" id="IPR011989">
    <property type="entry name" value="ARM-like"/>
</dbReference>
<protein>
    <submittedName>
        <fullName evidence="5">ARM repeat-containing protein</fullName>
    </submittedName>
</protein>
<dbReference type="InterPro" id="IPR052575">
    <property type="entry name" value="SSU_processome_comp_20"/>
</dbReference>
<dbReference type="EMBL" id="KV428017">
    <property type="protein sequence ID" value="KZT41897.1"/>
    <property type="molecule type" value="Genomic_DNA"/>
</dbReference>
<evidence type="ECO:0000259" key="3">
    <source>
        <dbReference type="Pfam" id="PF20416"/>
    </source>
</evidence>
<reference evidence="5 6" key="1">
    <citation type="journal article" date="2016" name="Mol. Biol. Evol.">
        <title>Comparative Genomics of Early-Diverging Mushroom-Forming Fungi Provides Insights into the Origins of Lignocellulose Decay Capabilities.</title>
        <authorList>
            <person name="Nagy L.G."/>
            <person name="Riley R."/>
            <person name="Tritt A."/>
            <person name="Adam C."/>
            <person name="Daum C."/>
            <person name="Floudas D."/>
            <person name="Sun H."/>
            <person name="Yadav J.S."/>
            <person name="Pangilinan J."/>
            <person name="Larsson K.H."/>
            <person name="Matsuura K."/>
            <person name="Barry K."/>
            <person name="Labutti K."/>
            <person name="Kuo R."/>
            <person name="Ohm R.A."/>
            <person name="Bhattacharya S.S."/>
            <person name="Shirouzu T."/>
            <person name="Yoshinaga Y."/>
            <person name="Martin F.M."/>
            <person name="Grigoriev I.V."/>
            <person name="Hibbett D.S."/>
        </authorList>
    </citation>
    <scope>NUCLEOTIDE SEQUENCE [LARGE SCALE GENOMIC DNA]</scope>
    <source>
        <strain evidence="5 6">HHB10207 ss-3</strain>
    </source>
</reference>
<dbReference type="Pfam" id="PF07539">
    <property type="entry name" value="UTP20_N"/>
    <property type="match status" value="1"/>
</dbReference>
<dbReference type="Gene3D" id="1.25.10.10">
    <property type="entry name" value="Leucine-rich Repeat Variant"/>
    <property type="match status" value="2"/>
</dbReference>
<feature type="region of interest" description="Disordered" evidence="1">
    <location>
        <begin position="532"/>
        <end position="551"/>
    </location>
</feature>
<dbReference type="InterPro" id="IPR046523">
    <property type="entry name" value="UTP20_dom"/>
</dbReference>
<evidence type="ECO:0000259" key="4">
    <source>
        <dbReference type="Pfam" id="PF23099"/>
    </source>
</evidence>
<feature type="compositionally biased region" description="Basic and acidic residues" evidence="1">
    <location>
        <begin position="447"/>
        <end position="462"/>
    </location>
</feature>